<gene>
    <name evidence="17" type="ORF">H3H39_13755</name>
</gene>
<dbReference type="Gene3D" id="1.10.287.560">
    <property type="entry name" value="Histidine kinase CheA-like, homodimeric domain"/>
    <property type="match status" value="1"/>
</dbReference>
<dbReference type="SMART" id="SM00260">
    <property type="entry name" value="CheW"/>
    <property type="match status" value="1"/>
</dbReference>
<feature type="modified residue" description="Phosphohistidine" evidence="9">
    <location>
        <position position="944"/>
    </location>
</feature>
<dbReference type="FunFam" id="3.30.565.10:FF:000016">
    <property type="entry name" value="Chemotaxis protein CheA, putative"/>
    <property type="match status" value="1"/>
</dbReference>
<feature type="domain" description="Histidine kinase" evidence="13">
    <location>
        <begin position="1530"/>
        <end position="1763"/>
    </location>
</feature>
<evidence type="ECO:0000256" key="3">
    <source>
        <dbReference type="ARBA" id="ARBA00021495"/>
    </source>
</evidence>
<dbReference type="SUPFAM" id="SSF52172">
    <property type="entry name" value="CheY-like"/>
    <property type="match status" value="1"/>
</dbReference>
<feature type="domain" description="CheW-like" evidence="15">
    <location>
        <begin position="1765"/>
        <end position="1900"/>
    </location>
</feature>
<comment type="catalytic activity">
    <reaction evidence="1">
        <text>ATP + protein L-histidine = ADP + protein N-phospho-L-histidine.</text>
        <dbReference type="EC" id="2.7.13.3"/>
    </reaction>
</comment>
<dbReference type="Pfam" id="PF26379">
    <property type="entry name" value="FimL_2nd"/>
    <property type="match status" value="1"/>
</dbReference>
<evidence type="ECO:0000256" key="9">
    <source>
        <dbReference type="PROSITE-ProRule" id="PRU00110"/>
    </source>
</evidence>
<feature type="modified residue" description="Phosphohistidine" evidence="9">
    <location>
        <position position="659"/>
    </location>
</feature>
<dbReference type="GO" id="GO:0006935">
    <property type="term" value="P:chemotaxis"/>
    <property type="evidence" value="ECO:0007669"/>
    <property type="project" value="InterPro"/>
</dbReference>
<dbReference type="InterPro" id="IPR002545">
    <property type="entry name" value="CheW-lke_dom"/>
</dbReference>
<protein>
    <recommendedName>
        <fullName evidence="3">Chemotaxis protein CheA</fullName>
        <ecNumber evidence="2">2.7.13.3</ecNumber>
    </recommendedName>
</protein>
<comment type="caution">
    <text evidence="17">The sequence shown here is derived from an EMBL/GenBank/DDBJ whole genome shotgun (WGS) entry which is preliminary data.</text>
</comment>
<dbReference type="SUPFAM" id="SSF50341">
    <property type="entry name" value="CheW-like"/>
    <property type="match status" value="1"/>
</dbReference>
<dbReference type="CDD" id="cd17546">
    <property type="entry name" value="REC_hyHK_CKI1_RcsC-like"/>
    <property type="match status" value="1"/>
</dbReference>
<dbReference type="Pfam" id="PF00072">
    <property type="entry name" value="Response_reg"/>
    <property type="match status" value="1"/>
</dbReference>
<dbReference type="InterPro" id="IPR001789">
    <property type="entry name" value="Sig_transdc_resp-reg_receiver"/>
</dbReference>
<name>A0A7W2FAN2_9BURK</name>
<dbReference type="Pfam" id="PF01584">
    <property type="entry name" value="CheW"/>
    <property type="match status" value="1"/>
</dbReference>
<evidence type="ECO:0000259" key="14">
    <source>
        <dbReference type="PROSITE" id="PS50110"/>
    </source>
</evidence>
<evidence type="ECO:0000256" key="6">
    <source>
        <dbReference type="ARBA" id="ARBA00022777"/>
    </source>
</evidence>
<dbReference type="CDD" id="cd00088">
    <property type="entry name" value="HPT"/>
    <property type="match status" value="3"/>
</dbReference>
<dbReference type="PROSITE" id="PS50894">
    <property type="entry name" value="HPT"/>
    <property type="match status" value="3"/>
</dbReference>
<feature type="modified residue" description="4-aspartylphosphate" evidence="10">
    <location>
        <position position="1971"/>
    </location>
</feature>
<dbReference type="InterPro" id="IPR036641">
    <property type="entry name" value="HPT_dom_sf"/>
</dbReference>
<dbReference type="PRINTS" id="PR00344">
    <property type="entry name" value="BCTRLSENSOR"/>
</dbReference>
<dbReference type="Proteomes" id="UP000573499">
    <property type="component" value="Unassembled WGS sequence"/>
</dbReference>
<dbReference type="Gene3D" id="2.30.30.40">
    <property type="entry name" value="SH3 Domains"/>
    <property type="match status" value="1"/>
</dbReference>
<dbReference type="Pfam" id="PF01627">
    <property type="entry name" value="Hpt"/>
    <property type="match status" value="3"/>
</dbReference>
<dbReference type="Pfam" id="PF02518">
    <property type="entry name" value="HATPase_c"/>
    <property type="match status" value="1"/>
</dbReference>
<dbReference type="InterPro" id="IPR008207">
    <property type="entry name" value="Sig_transdc_His_kin_Hpt_dom"/>
</dbReference>
<reference evidence="17 18" key="1">
    <citation type="submission" date="2020-07" db="EMBL/GenBank/DDBJ databases">
        <title>Novel species isolated from subtropical streams in China.</title>
        <authorList>
            <person name="Lu H."/>
        </authorList>
    </citation>
    <scope>NUCLEOTIDE SEQUENCE [LARGE SCALE GENOMIC DNA]</scope>
    <source>
        <strain evidence="17 18">LX47W</strain>
    </source>
</reference>
<evidence type="ECO:0000256" key="12">
    <source>
        <dbReference type="SAM" id="MobiDB-lite"/>
    </source>
</evidence>
<dbReference type="Gene3D" id="3.40.50.2300">
    <property type="match status" value="1"/>
</dbReference>
<dbReference type="InterPro" id="IPR003594">
    <property type="entry name" value="HATPase_dom"/>
</dbReference>
<dbReference type="SMART" id="SM01231">
    <property type="entry name" value="H-kinase_dim"/>
    <property type="match status" value="1"/>
</dbReference>
<feature type="compositionally biased region" description="Low complexity" evidence="12">
    <location>
        <begin position="1215"/>
        <end position="1230"/>
    </location>
</feature>
<dbReference type="InterPro" id="IPR004358">
    <property type="entry name" value="Sig_transdc_His_kin-like_C"/>
</dbReference>
<dbReference type="InterPro" id="IPR051315">
    <property type="entry name" value="Bact_Chemotaxis_CheA"/>
</dbReference>
<evidence type="ECO:0000259" key="13">
    <source>
        <dbReference type="PROSITE" id="PS50109"/>
    </source>
</evidence>
<dbReference type="SMART" id="SM00448">
    <property type="entry name" value="REC"/>
    <property type="match status" value="1"/>
</dbReference>
<dbReference type="Gene3D" id="1.20.120.160">
    <property type="entry name" value="HPT domain"/>
    <property type="match status" value="4"/>
</dbReference>
<dbReference type="GO" id="GO:0000155">
    <property type="term" value="F:phosphorelay sensor kinase activity"/>
    <property type="evidence" value="ECO:0007669"/>
    <property type="project" value="InterPro"/>
</dbReference>
<feature type="compositionally biased region" description="Low complexity" evidence="12">
    <location>
        <begin position="1194"/>
        <end position="1203"/>
    </location>
</feature>
<dbReference type="InterPro" id="IPR036890">
    <property type="entry name" value="HATPase_C_sf"/>
</dbReference>
<dbReference type="InterPro" id="IPR004105">
    <property type="entry name" value="CheA-like_dim"/>
</dbReference>
<dbReference type="SUPFAM" id="SSF55874">
    <property type="entry name" value="ATPase domain of HSP90 chaperone/DNA topoisomerase II/histidine kinase"/>
    <property type="match status" value="1"/>
</dbReference>
<sequence length="2040" mass="218577">MSMTDFPHPAMAQLDTGPLSWVMVEIREALARSRTALFEAGGRAAEDQAIQLQHAKSHLHQAHGALQMVDIDGVARLTALAEVVLERFKDGALKCSPDHVEAVARLYQALVEYLEELLEGAPSQPLRLYPYYRDLLRMVGAERVHPADLFFPDLSHQPAMPLAATVPPADYPAWRQRYEKALLAYMKSADPAAQREHAATLRDTVALVADAQHDARARAFWLAMQSFAELVADGQQPGGVPVKQLFGLINQQIRRLSQGESAQPEAMLRDALFFIAAQDAAGAPPLAQRLRRIFMLDGLVPADYETPRYGQVDAAALERAKAAMTQAKGCWDRLASAELDPTLDAAFGRALQQVADECPALNLPALGMLLRQLAEVAAKAVTVGRSEELALEITTALLFAEHGLQQIRHLTGDFAAHADTIAARLQALVSGHVPPAPAQWQGGLARQMQQDDTVVALAMEMKTGLRQVEKVLDDYYVDASKRPHLKELVGVMHQLHGALSILDQDDAMEAAGQVQHAIAALADGTGDPAQEPKALDDIAQNVGALGFFVDMLAQNPAGARERFTFDAEHGTFRAVPFRKMAAAESIPVLDEEMPPPAPPPLPVAEAPPPSSEAAVEAELLEIFIAEAQEVLQFVGTTLALPRTEAGTLDNLTMLRRSFHTLKGSGRMVGLNRFADAAHSIEKVMNVWLAELRPASAPLFELLERAARELGAWVEQLAGGAMPSGGGEALIAAADRLREGGEPEPQATAPAMHEVHGAARADDSMEALEFAAVAEAAGFAEEIEAAELADDTAAREQAAAALVSDAHVEQAHMEQAAEAAAAQAADAAAEAAIQAAAVAETEAHAATAATAAAAEAEAKRASEAASAPRRPSVSGNVIEFPTVAAPQVAPDDNIKHIGGLDIPLPLYNIYLAETDELVRLLARDFGEWRHEPRRPVSPDALHAAHTLTGTSGTVGFSVLRELAHALEMTLQSLQPPAAHLDQVQHDLLDFTIERIRQMLQSFAQGDMPVAQPELITALHDLREVLATTPPAASDAIEARLDTLLAETLDNIAVTAPARAGGGGQSPERAADQEAHEPPLDQLFRDAYDGLSGTIPEADEPPAPKRKKYEAQADDIDDMFNAAFDDTFAEPPLTQMAPPQVGEALSEQVAAPVSPREDDIALASEALAGVAAEAEAAEMAMAAQAESQVALLSAAPPDAPAQEAETVAEQEAEQDAQQEAQSASAVTAVEPALEPEAEPEPEPEAEAEVIALAPAEPQLLAAAPAVFHDELDPDLLPVFLEEGADLLPQVGQSLRAWQHAPADTSHAKNLLRVLHTVKGSARMAGAMRLGQHAHEIETHIENMVHAGSASPHAFEELLAHYDHALLLFEQLQNPAAWQEAAAVAAAVAPAAPGQTSAVTETVAASAAQPGSALEGASATPAAPLAPALPAAPTGVDEETQAAKSPLVRVRADILDRLVNQAGEVSISRSKLENEVGTLRSSLFEFSENLTRLRRQLREVEMQAESQIASRMSISSEREFDPLEFDRFTRLQELTRMMAESVNDVASFHDSLTRSVDNASDDLSQQARQTRDLQRDLMRVRMVPFASISERLFRVARQSAKEVDKRVNLDIRGGTVEIDRSVLERMAAPFEHLLRNAIAHGVEPRAARTAAGKNETGELLVQVTQEGNEVVIAFSDDGAGLDLERIRAKARGNGLLGEDEDVSDAQAMELIFEPGFSTADALTELAGRGVGMDIVRSEAQALGGRVDTVSERGKGARFTIRLPLTLAVTQVVLLGAGGRTYAMPSILVEQVLQMKEAPLAEAYRHGHVTMLGQQAALHYLPELLGEVAARPPVPRSSPVMLLKNGNERLAVQVDEVLGNREVVIKNIGPQLSRMPGIAGATVLGSGEIVLILNPVAMAQHLAHQPAARARQAAPVVGVPMAREKVIMVVDDSMTVRRVTQRLLEREGYLVMLAKDGVDALEQLQGQVPDLMLVDIEMPRMDGFDLTRNVRGDERTHAIPIIMITSRSADKHRNYALQLGVNAYFGKPFQEPVLLDAIAGLLQS</sequence>
<dbReference type="EMBL" id="JACEZU010000006">
    <property type="protein sequence ID" value="MBA5688109.1"/>
    <property type="molecule type" value="Genomic_DNA"/>
</dbReference>
<feature type="domain" description="Response regulatory" evidence="14">
    <location>
        <begin position="1922"/>
        <end position="2038"/>
    </location>
</feature>
<evidence type="ECO:0000313" key="18">
    <source>
        <dbReference type="Proteomes" id="UP000573499"/>
    </source>
</evidence>
<accession>A0A7W2FAN2</accession>
<evidence type="ECO:0000256" key="10">
    <source>
        <dbReference type="PROSITE-ProRule" id="PRU00169"/>
    </source>
</evidence>
<organism evidence="17 18">
    <name type="scientific">Rugamonas apoptosis</name>
    <dbReference type="NCBI Taxonomy" id="2758570"/>
    <lineage>
        <taxon>Bacteria</taxon>
        <taxon>Pseudomonadati</taxon>
        <taxon>Pseudomonadota</taxon>
        <taxon>Betaproteobacteria</taxon>
        <taxon>Burkholderiales</taxon>
        <taxon>Oxalobacteraceae</taxon>
        <taxon>Telluria group</taxon>
        <taxon>Rugamonas</taxon>
    </lineage>
</organism>
<dbReference type="GO" id="GO:0005737">
    <property type="term" value="C:cytoplasm"/>
    <property type="evidence" value="ECO:0007669"/>
    <property type="project" value="InterPro"/>
</dbReference>
<feature type="domain" description="HPt" evidence="16">
    <location>
        <begin position="1266"/>
        <end position="1373"/>
    </location>
</feature>
<dbReference type="PROSITE" id="PS50109">
    <property type="entry name" value="HIS_KIN"/>
    <property type="match status" value="1"/>
</dbReference>
<dbReference type="PROSITE" id="PS50851">
    <property type="entry name" value="CHEW"/>
    <property type="match status" value="1"/>
</dbReference>
<keyword evidence="7" id="KW-0902">Two-component regulatory system</keyword>
<feature type="modified residue" description="Phosphohistidine" evidence="9">
    <location>
        <position position="1313"/>
    </location>
</feature>
<proteinExistence type="predicted"/>
<feature type="domain" description="HPt" evidence="16">
    <location>
        <begin position="898"/>
        <end position="1001"/>
    </location>
</feature>
<keyword evidence="5" id="KW-0808">Transferase</keyword>
<dbReference type="InterPro" id="IPR005467">
    <property type="entry name" value="His_kinase_dom"/>
</dbReference>
<evidence type="ECO:0000313" key="17">
    <source>
        <dbReference type="EMBL" id="MBA5688109.1"/>
    </source>
</evidence>
<feature type="domain" description="HPt" evidence="16">
    <location>
        <begin position="612"/>
        <end position="712"/>
    </location>
</feature>
<evidence type="ECO:0000256" key="5">
    <source>
        <dbReference type="ARBA" id="ARBA00022679"/>
    </source>
</evidence>
<dbReference type="SUPFAM" id="SSF47226">
    <property type="entry name" value="Histidine-containing phosphotransfer domain, HPT domain"/>
    <property type="match status" value="5"/>
</dbReference>
<dbReference type="SMART" id="SM00073">
    <property type="entry name" value="HPT"/>
    <property type="match status" value="3"/>
</dbReference>
<evidence type="ECO:0000256" key="2">
    <source>
        <dbReference type="ARBA" id="ARBA00012438"/>
    </source>
</evidence>
<dbReference type="PANTHER" id="PTHR43395">
    <property type="entry name" value="SENSOR HISTIDINE KINASE CHEA"/>
    <property type="match status" value="1"/>
</dbReference>
<keyword evidence="11" id="KW-0175">Coiled coil</keyword>
<dbReference type="PANTHER" id="PTHR43395:SF8">
    <property type="entry name" value="HISTIDINE KINASE"/>
    <property type="match status" value="1"/>
</dbReference>
<evidence type="ECO:0000256" key="4">
    <source>
        <dbReference type="ARBA" id="ARBA00022553"/>
    </source>
</evidence>
<dbReference type="SMART" id="SM00387">
    <property type="entry name" value="HATPase_c"/>
    <property type="match status" value="1"/>
</dbReference>
<evidence type="ECO:0000259" key="15">
    <source>
        <dbReference type="PROSITE" id="PS50851"/>
    </source>
</evidence>
<dbReference type="PROSITE" id="PS50110">
    <property type="entry name" value="RESPONSE_REGULATORY"/>
    <property type="match status" value="1"/>
</dbReference>
<evidence type="ECO:0000256" key="8">
    <source>
        <dbReference type="ARBA" id="ARBA00035100"/>
    </source>
</evidence>
<dbReference type="EC" id="2.7.13.3" evidence="2"/>
<keyword evidence="4 10" id="KW-0597">Phosphoprotein</keyword>
<feature type="region of interest" description="Disordered" evidence="12">
    <location>
        <begin position="1054"/>
        <end position="1073"/>
    </location>
</feature>
<dbReference type="InterPro" id="IPR036061">
    <property type="entry name" value="CheW-like_dom_sf"/>
</dbReference>
<comment type="function">
    <text evidence="8">Involved in the transmission of sensory signals from the chemoreceptors to the flagellar motors. CheA is autophosphorylated; it can transfer its phosphate group to either CheB or CheY.</text>
</comment>
<evidence type="ECO:0000256" key="7">
    <source>
        <dbReference type="ARBA" id="ARBA00023012"/>
    </source>
</evidence>
<keyword evidence="18" id="KW-1185">Reference proteome</keyword>
<evidence type="ECO:0000259" key="16">
    <source>
        <dbReference type="PROSITE" id="PS50894"/>
    </source>
</evidence>
<dbReference type="Gene3D" id="3.30.565.10">
    <property type="entry name" value="Histidine kinase-like ATPase, C-terminal domain"/>
    <property type="match status" value="1"/>
</dbReference>
<feature type="region of interest" description="Disordered" evidence="12">
    <location>
        <begin position="1411"/>
        <end position="1440"/>
    </location>
</feature>
<feature type="region of interest" description="Disordered" evidence="12">
    <location>
        <begin position="1194"/>
        <end position="1243"/>
    </location>
</feature>
<evidence type="ECO:0000256" key="1">
    <source>
        <dbReference type="ARBA" id="ARBA00000085"/>
    </source>
</evidence>
<feature type="coiled-coil region" evidence="11">
    <location>
        <begin position="1480"/>
        <end position="1507"/>
    </location>
</feature>
<keyword evidence="6" id="KW-0418">Kinase</keyword>
<dbReference type="InterPro" id="IPR037006">
    <property type="entry name" value="CheA-like_homodim_sf"/>
</dbReference>
<feature type="compositionally biased region" description="Low complexity" evidence="12">
    <location>
        <begin position="1416"/>
        <end position="1431"/>
    </location>
</feature>
<evidence type="ECO:0000256" key="11">
    <source>
        <dbReference type="SAM" id="Coils"/>
    </source>
</evidence>
<dbReference type="InterPro" id="IPR011006">
    <property type="entry name" value="CheY-like_superfamily"/>
</dbReference>
<feature type="compositionally biased region" description="Acidic residues" evidence="12">
    <location>
        <begin position="1204"/>
        <end position="1214"/>
    </location>
</feature>
<dbReference type="InterPro" id="IPR058661">
    <property type="entry name" value="FimL_2nd"/>
</dbReference>
<feature type="compositionally biased region" description="Acidic residues" evidence="12">
    <location>
        <begin position="1231"/>
        <end position="1243"/>
    </location>
</feature>